<reference evidence="17" key="2">
    <citation type="submission" date="2025-09" db="UniProtKB">
        <authorList>
            <consortium name="Ensembl"/>
        </authorList>
    </citation>
    <scope>IDENTIFICATION</scope>
</reference>
<feature type="active site" evidence="12">
    <location>
        <position position="131"/>
    </location>
</feature>
<feature type="binding site" evidence="14">
    <location>
        <position position="112"/>
    </location>
    <ligand>
        <name>Ca(2+)</name>
        <dbReference type="ChEBI" id="CHEBI:29108"/>
        <label>1</label>
    </ligand>
</feature>
<sequence>QNHPPEEIAEALRIFQKVTNLQISGKLDSATLAMMNKPRCGLQDSFNNRSLKYRVLGKTRLAIQSAFKYWSDVSPLKFKELQQGRADIKISFHRKDKTFLISSGIVHFDNDEVWTEGKSSGSNLRIVAAHEIGHALGLGHSQYYSALMGPVYNGYRSDFKLHPDDIQGIQALYGKPEKTPPSRNPSQLLPGVIPDPCKASVDAIMLGPLRKTYVFSGQYVWTLSSSGYNTPILISALWKELPGSLNAAVHSQRTSKSYFLKEDKVWRYTGFKLDQGFPKRLANIPADIDSALYFNKNKQLVFFKGSGYWQWDEIGTTDFSSYPKPIGKLFHGAPSNPNAAFTWTNGHIYLFKGTQYWRVNQNHQAVEKAYPLNTPPEATGDSTQTSSCTMIQYKNCV</sequence>
<comment type="cofactor">
    <cofactor evidence="14">
        <name>Zn(2+)</name>
        <dbReference type="ChEBI" id="CHEBI:29105"/>
    </cofactor>
    <text evidence="14">Binds 2 Zn(2+) ions per subunit.</text>
</comment>
<dbReference type="PANTHER" id="PTHR10201">
    <property type="entry name" value="MATRIX METALLOPROTEINASE"/>
    <property type="match status" value="1"/>
</dbReference>
<accession>A0A8C9ZHM1</accession>
<dbReference type="Ensembl" id="ENSSLUT00000041880.1">
    <property type="protein sequence ID" value="ENSSLUP00000040572.1"/>
    <property type="gene ID" value="ENSSLUG00000018106.1"/>
</dbReference>
<dbReference type="InterPro" id="IPR024079">
    <property type="entry name" value="MetalloPept_cat_dom_sf"/>
</dbReference>
<evidence type="ECO:0000256" key="6">
    <source>
        <dbReference type="ARBA" id="ARBA00022801"/>
    </source>
</evidence>
<dbReference type="InterPro" id="IPR000585">
    <property type="entry name" value="Hemopexin-like_dom"/>
</dbReference>
<evidence type="ECO:0000259" key="16">
    <source>
        <dbReference type="SMART" id="SM00235"/>
    </source>
</evidence>
<keyword evidence="4" id="KW-0732">Signal</keyword>
<keyword evidence="11" id="KW-1015">Disulfide bond</keyword>
<dbReference type="InterPro" id="IPR036365">
    <property type="entry name" value="PGBD-like_sf"/>
</dbReference>
<feature type="binding site" evidence="14">
    <location>
        <position position="112"/>
    </location>
    <ligand>
        <name>Ca(2+)</name>
        <dbReference type="ChEBI" id="CHEBI:29108"/>
        <label>3</label>
    </ligand>
</feature>
<dbReference type="InterPro" id="IPR001818">
    <property type="entry name" value="Pept_M10_metallopeptidase"/>
</dbReference>
<keyword evidence="3 13" id="KW-0479">Metal-binding</keyword>
<dbReference type="Pfam" id="PF00413">
    <property type="entry name" value="Peptidase_M10"/>
    <property type="match status" value="1"/>
</dbReference>
<keyword evidence="18" id="KW-1185">Reference proteome</keyword>
<reference evidence="17" key="1">
    <citation type="submission" date="2025-08" db="UniProtKB">
        <authorList>
            <consortium name="Ensembl"/>
        </authorList>
    </citation>
    <scope>IDENTIFICATION</scope>
</reference>
<proteinExistence type="inferred from homology"/>
<keyword evidence="6" id="KW-0378">Hydrolase</keyword>
<dbReference type="Proteomes" id="UP000694568">
    <property type="component" value="Unplaced"/>
</dbReference>
<evidence type="ECO:0000256" key="14">
    <source>
        <dbReference type="PIRSR" id="PIRSR621190-2"/>
    </source>
</evidence>
<dbReference type="CDD" id="cd04278">
    <property type="entry name" value="ZnMc_MMP"/>
    <property type="match status" value="1"/>
</dbReference>
<feature type="binding site" evidence="14">
    <location>
        <position position="204"/>
    </location>
    <ligand>
        <name>Ca(2+)</name>
        <dbReference type="ChEBI" id="CHEBI:29108"/>
        <label>5</label>
    </ligand>
</feature>
<keyword evidence="5" id="KW-0677">Repeat</keyword>
<evidence type="ECO:0000313" key="18">
    <source>
        <dbReference type="Proteomes" id="UP000694568"/>
    </source>
</evidence>
<evidence type="ECO:0000256" key="9">
    <source>
        <dbReference type="ARBA" id="ARBA00023049"/>
    </source>
</evidence>
<feature type="domain" description="Peptidase metallopeptidase" evidence="16">
    <location>
        <begin position="40"/>
        <end position="175"/>
    </location>
</feature>
<feature type="binding site" evidence="13">
    <location>
        <position position="134"/>
    </location>
    <ligand>
        <name>Zn(2+)</name>
        <dbReference type="ChEBI" id="CHEBI:29105"/>
        <label>2</label>
        <note>catalytic</note>
    </ligand>
</feature>
<evidence type="ECO:0000256" key="13">
    <source>
        <dbReference type="PIRSR" id="PIRSR001191-2"/>
    </source>
</evidence>
<evidence type="ECO:0000256" key="2">
    <source>
        <dbReference type="ARBA" id="ARBA00022670"/>
    </source>
</evidence>
<dbReference type="InterPro" id="IPR018486">
    <property type="entry name" value="Hemopexin_CS"/>
</dbReference>
<dbReference type="SUPFAM" id="SSF50923">
    <property type="entry name" value="Hemopexin-like domain"/>
    <property type="match status" value="1"/>
</dbReference>
<dbReference type="GO" id="GO:0031012">
    <property type="term" value="C:extracellular matrix"/>
    <property type="evidence" value="ECO:0007669"/>
    <property type="project" value="InterPro"/>
</dbReference>
<dbReference type="Gene3D" id="2.110.10.10">
    <property type="entry name" value="Hemopexin-like domain"/>
    <property type="match status" value="2"/>
</dbReference>
<feature type="binding site" evidence="14">
    <location>
        <position position="109"/>
    </location>
    <ligand>
        <name>Ca(2+)</name>
        <dbReference type="ChEBI" id="CHEBI:29108"/>
        <label>3</label>
    </ligand>
</feature>
<evidence type="ECO:0000256" key="5">
    <source>
        <dbReference type="ARBA" id="ARBA00022737"/>
    </source>
</evidence>
<feature type="binding site" evidence="14">
    <location>
        <position position="291"/>
    </location>
    <ligand>
        <name>Ca(2+)</name>
        <dbReference type="ChEBI" id="CHEBI:29108"/>
        <label>5</label>
    </ligand>
</feature>
<evidence type="ECO:0000256" key="1">
    <source>
        <dbReference type="ARBA" id="ARBA00010370"/>
    </source>
</evidence>
<dbReference type="SMART" id="SM00120">
    <property type="entry name" value="HX"/>
    <property type="match status" value="4"/>
</dbReference>
<evidence type="ECO:0000256" key="4">
    <source>
        <dbReference type="ARBA" id="ARBA00022729"/>
    </source>
</evidence>
<dbReference type="GeneTree" id="ENSGT00940000158593"/>
<dbReference type="GO" id="GO:0030574">
    <property type="term" value="P:collagen catabolic process"/>
    <property type="evidence" value="ECO:0007669"/>
    <property type="project" value="TreeGrafter"/>
</dbReference>
<evidence type="ECO:0000313" key="17">
    <source>
        <dbReference type="Ensembl" id="ENSSLUP00000040572.1"/>
    </source>
</evidence>
<feature type="repeat" description="Hemopexin" evidence="15">
    <location>
        <begin position="334"/>
        <end position="381"/>
    </location>
</feature>
<dbReference type="InterPro" id="IPR006026">
    <property type="entry name" value="Peptidase_Metallo"/>
</dbReference>
<dbReference type="CDD" id="cd00094">
    <property type="entry name" value="HX"/>
    <property type="match status" value="1"/>
</dbReference>
<dbReference type="InterPro" id="IPR033739">
    <property type="entry name" value="M10A_MMP"/>
</dbReference>
<dbReference type="FunFam" id="2.110.10.10:FF:000008">
    <property type="entry name" value="Matrix metallopeptidase 19"/>
    <property type="match status" value="1"/>
</dbReference>
<dbReference type="SMART" id="SM00235">
    <property type="entry name" value="ZnMc"/>
    <property type="match status" value="1"/>
</dbReference>
<evidence type="ECO:0000256" key="8">
    <source>
        <dbReference type="ARBA" id="ARBA00022837"/>
    </source>
</evidence>
<feature type="binding site" evidence="13">
    <location>
        <position position="140"/>
    </location>
    <ligand>
        <name>Zn(2+)</name>
        <dbReference type="ChEBI" id="CHEBI:29105"/>
        <label>2</label>
        <note>catalytic</note>
    </ligand>
</feature>
<comment type="similarity">
    <text evidence="1">Belongs to the peptidase M10A family.</text>
</comment>
<dbReference type="InterPro" id="IPR018487">
    <property type="entry name" value="Hemopexin-like_repeat"/>
</dbReference>
<keyword evidence="7 13" id="KW-0862">Zinc</keyword>
<dbReference type="InterPro" id="IPR021190">
    <property type="entry name" value="Pept_M10A"/>
</dbReference>
<dbReference type="PANTHER" id="PTHR10201:SF166">
    <property type="entry name" value="MATRIX METALLOPROTEINASE-19"/>
    <property type="match status" value="1"/>
</dbReference>
<dbReference type="SUPFAM" id="SSF55486">
    <property type="entry name" value="Metalloproteases ('zincins'), catalytic domain"/>
    <property type="match status" value="1"/>
</dbReference>
<feature type="binding site" evidence="14">
    <location>
        <position position="202"/>
    </location>
    <ligand>
        <name>Ca(2+)</name>
        <dbReference type="ChEBI" id="CHEBI:29108"/>
        <label>4</label>
    </ligand>
</feature>
<feature type="repeat" description="Hemopexin" evidence="15">
    <location>
        <begin position="285"/>
        <end position="333"/>
    </location>
</feature>
<keyword evidence="8 14" id="KW-0106">Calcium</keyword>
<evidence type="ECO:0000256" key="3">
    <source>
        <dbReference type="ARBA" id="ARBA00022723"/>
    </source>
</evidence>
<feature type="binding site" evidence="14">
    <location>
        <position position="107"/>
    </location>
    <ligand>
        <name>Zn(2+)</name>
        <dbReference type="ChEBI" id="CHEBI:29105"/>
        <label>1</label>
    </ligand>
</feature>
<dbReference type="Gene3D" id="3.40.390.10">
    <property type="entry name" value="Collagenase (Catalytic Domain)"/>
    <property type="match status" value="1"/>
</dbReference>
<feature type="binding site" evidence="13">
    <location>
        <position position="130"/>
    </location>
    <ligand>
        <name>Zn(2+)</name>
        <dbReference type="ChEBI" id="CHEBI:29105"/>
        <label>2</label>
        <note>catalytic</note>
    </ligand>
</feature>
<dbReference type="GO" id="GO:0008270">
    <property type="term" value="F:zinc ion binding"/>
    <property type="evidence" value="ECO:0007669"/>
    <property type="project" value="InterPro"/>
</dbReference>
<comment type="cofactor">
    <cofactor evidence="14">
        <name>Ca(2+)</name>
        <dbReference type="ChEBI" id="CHEBI:29108"/>
    </cofactor>
    <text evidence="14">Can bind about 5 Ca(2+) ions per subunit.</text>
</comment>
<dbReference type="SUPFAM" id="SSF47090">
    <property type="entry name" value="PGBD-like"/>
    <property type="match status" value="1"/>
</dbReference>
<evidence type="ECO:0000256" key="12">
    <source>
        <dbReference type="PIRSR" id="PIRSR001191-1"/>
    </source>
</evidence>
<keyword evidence="10" id="KW-0865">Zymogen</keyword>
<dbReference type="AlphaFoldDB" id="A0A8C9ZHM1"/>
<keyword evidence="2" id="KW-0645">Protease</keyword>
<dbReference type="GO" id="GO:0030198">
    <property type="term" value="P:extracellular matrix organization"/>
    <property type="evidence" value="ECO:0007669"/>
    <property type="project" value="TreeGrafter"/>
</dbReference>
<keyword evidence="9" id="KW-0482">Metalloprotease</keyword>
<organism evidence="17 18">
    <name type="scientific">Sander lucioperca</name>
    <name type="common">Pike-perch</name>
    <name type="synonym">Perca lucioperca</name>
    <dbReference type="NCBI Taxonomy" id="283035"/>
    <lineage>
        <taxon>Eukaryota</taxon>
        <taxon>Metazoa</taxon>
        <taxon>Chordata</taxon>
        <taxon>Craniata</taxon>
        <taxon>Vertebrata</taxon>
        <taxon>Euteleostomi</taxon>
        <taxon>Actinopterygii</taxon>
        <taxon>Neopterygii</taxon>
        <taxon>Teleostei</taxon>
        <taxon>Neoteleostei</taxon>
        <taxon>Acanthomorphata</taxon>
        <taxon>Eupercaria</taxon>
        <taxon>Perciformes</taxon>
        <taxon>Percoidei</taxon>
        <taxon>Percidae</taxon>
        <taxon>Luciopercinae</taxon>
        <taxon>Sander</taxon>
    </lineage>
</organism>
<evidence type="ECO:0000256" key="7">
    <source>
        <dbReference type="ARBA" id="ARBA00022833"/>
    </source>
</evidence>
<dbReference type="GO" id="GO:0004222">
    <property type="term" value="F:metalloendopeptidase activity"/>
    <property type="evidence" value="ECO:0007669"/>
    <property type="project" value="InterPro"/>
</dbReference>
<feature type="binding site" evidence="14">
    <location>
        <position position="87"/>
    </location>
    <ligand>
        <name>Ca(2+)</name>
        <dbReference type="ChEBI" id="CHEBI:29108"/>
        <label>2</label>
    </ligand>
</feature>
<dbReference type="PIRSF" id="PIRSF001191">
    <property type="entry name" value="Peptidase_M10A_matrix"/>
    <property type="match status" value="1"/>
</dbReference>
<dbReference type="GO" id="GO:0005615">
    <property type="term" value="C:extracellular space"/>
    <property type="evidence" value="ECO:0007669"/>
    <property type="project" value="TreeGrafter"/>
</dbReference>
<dbReference type="InterPro" id="IPR036375">
    <property type="entry name" value="Hemopexin-like_dom_sf"/>
</dbReference>
<gene>
    <name evidence="17" type="primary">LOC116043481</name>
</gene>
<evidence type="ECO:0000256" key="15">
    <source>
        <dbReference type="PROSITE-ProRule" id="PRU01011"/>
    </source>
</evidence>
<feature type="binding site" evidence="14">
    <location>
        <position position="248"/>
    </location>
    <ligand>
        <name>Ca(2+)</name>
        <dbReference type="ChEBI" id="CHEBI:29108"/>
        <label>5</label>
    </ligand>
</feature>
<feature type="repeat" description="Hemopexin" evidence="15">
    <location>
        <begin position="194"/>
        <end position="241"/>
    </location>
</feature>
<feature type="binding site" evidence="14">
    <location>
        <position position="148"/>
    </location>
    <ligand>
        <name>Zn(2+)</name>
        <dbReference type="ChEBI" id="CHEBI:29105"/>
        <label>2</label>
        <note>catalytic</note>
    </ligand>
</feature>
<name>A0A8C9ZHM1_SANLU</name>
<evidence type="ECO:0000256" key="10">
    <source>
        <dbReference type="ARBA" id="ARBA00023145"/>
    </source>
</evidence>
<protein>
    <submittedName>
        <fullName evidence="17">Matrix metallopeptidase 19</fullName>
    </submittedName>
</protein>
<evidence type="ECO:0000256" key="11">
    <source>
        <dbReference type="ARBA" id="ARBA00023157"/>
    </source>
</evidence>
<dbReference type="GO" id="GO:0006508">
    <property type="term" value="P:proteolysis"/>
    <property type="evidence" value="ECO:0007669"/>
    <property type="project" value="UniProtKB-KW"/>
</dbReference>
<feature type="binding site" description="in inhibited form" evidence="14">
    <location>
        <position position="40"/>
    </location>
    <ligand>
        <name>Zn(2+)</name>
        <dbReference type="ChEBI" id="CHEBI:29105"/>
        <label>2</label>
        <note>catalytic</note>
    </ligand>
</feature>
<dbReference type="PRINTS" id="PR00138">
    <property type="entry name" value="MATRIXIN"/>
</dbReference>
<dbReference type="Pfam" id="PF00045">
    <property type="entry name" value="Hemopexin"/>
    <property type="match status" value="2"/>
</dbReference>
<dbReference type="PROSITE" id="PS00024">
    <property type="entry name" value="HEMOPEXIN"/>
    <property type="match status" value="1"/>
</dbReference>
<dbReference type="PROSITE" id="PS51642">
    <property type="entry name" value="HEMOPEXIN_2"/>
    <property type="match status" value="3"/>
</dbReference>